<dbReference type="OrthoDB" id="7446256at2"/>
<reference evidence="2 3" key="1">
    <citation type="submission" date="2016-10" db="EMBL/GenBank/DDBJ databases">
        <authorList>
            <person name="de Groot N.N."/>
        </authorList>
    </citation>
    <scope>NUCLEOTIDE SEQUENCE [LARGE SCALE GENOMIC DNA]</scope>
    <source>
        <strain evidence="2 3">CGMCC 1.10076</strain>
    </source>
</reference>
<accession>A0A1G9BR71</accession>
<dbReference type="Proteomes" id="UP000199580">
    <property type="component" value="Unassembled WGS sequence"/>
</dbReference>
<keyword evidence="1" id="KW-0812">Transmembrane</keyword>
<feature type="transmembrane region" description="Helical" evidence="1">
    <location>
        <begin position="218"/>
        <end position="244"/>
    </location>
</feature>
<evidence type="ECO:0000256" key="1">
    <source>
        <dbReference type="SAM" id="Phobius"/>
    </source>
</evidence>
<feature type="transmembrane region" description="Helical" evidence="1">
    <location>
        <begin position="80"/>
        <end position="98"/>
    </location>
</feature>
<dbReference type="Pfam" id="PF12412">
    <property type="entry name" value="DUF3667"/>
    <property type="match status" value="1"/>
</dbReference>
<sequence length="254" mass="29586">MDQNYCLNCSEETFKNYCANCGQKTDTHRIKIKHFLLHDVLHGVWHLEKGILFTIKETFVRPGQAALDYIGGKRIRYYNVFYLCLLVIGLNILLTHTFHEIHPKTIREASSKDFDLTGFLSKYLKIAMLSTVPVLAINAKLIFRKLKLNIAEHFIVSGLSLLGMLILSLLFVTMSFINTFKIPQFIGVLYIISFFMILFFPVWSYYDATKKAYRFPGFLWRIILFYVLFLLELMAILMTVIFIMSDSKSIYVNL</sequence>
<evidence type="ECO:0000313" key="3">
    <source>
        <dbReference type="Proteomes" id="UP000199580"/>
    </source>
</evidence>
<protein>
    <recommendedName>
        <fullName evidence="4">DUF3667 domain-containing protein</fullName>
    </recommendedName>
</protein>
<dbReference type="RefSeq" id="WP_091398049.1">
    <property type="nucleotide sequence ID" value="NZ_BKAI01000012.1"/>
</dbReference>
<keyword evidence="3" id="KW-1185">Reference proteome</keyword>
<feature type="transmembrane region" description="Helical" evidence="1">
    <location>
        <begin position="155"/>
        <end position="177"/>
    </location>
</feature>
<keyword evidence="1" id="KW-0472">Membrane</keyword>
<name>A0A1G9BR71_9FLAO</name>
<gene>
    <name evidence="2" type="ORF">SAMN04487935_3322</name>
</gene>
<dbReference type="EMBL" id="FNEZ01000006">
    <property type="protein sequence ID" value="SDK41903.1"/>
    <property type="molecule type" value="Genomic_DNA"/>
</dbReference>
<dbReference type="AlphaFoldDB" id="A0A1G9BR71"/>
<keyword evidence="1" id="KW-1133">Transmembrane helix</keyword>
<organism evidence="2 3">
    <name type="scientific">Flavobacterium noncentrifugens</name>
    <dbReference type="NCBI Taxonomy" id="1128970"/>
    <lineage>
        <taxon>Bacteria</taxon>
        <taxon>Pseudomonadati</taxon>
        <taxon>Bacteroidota</taxon>
        <taxon>Flavobacteriia</taxon>
        <taxon>Flavobacteriales</taxon>
        <taxon>Flavobacteriaceae</taxon>
        <taxon>Flavobacterium</taxon>
    </lineage>
</organism>
<feature type="transmembrane region" description="Helical" evidence="1">
    <location>
        <begin position="183"/>
        <end position="206"/>
    </location>
</feature>
<evidence type="ECO:0008006" key="4">
    <source>
        <dbReference type="Google" id="ProtNLM"/>
    </source>
</evidence>
<proteinExistence type="predicted"/>
<feature type="transmembrane region" description="Helical" evidence="1">
    <location>
        <begin position="123"/>
        <end position="143"/>
    </location>
</feature>
<dbReference type="STRING" id="1128970.SAMN04487935_3322"/>
<evidence type="ECO:0000313" key="2">
    <source>
        <dbReference type="EMBL" id="SDK41903.1"/>
    </source>
</evidence>
<dbReference type="InterPro" id="IPR022134">
    <property type="entry name" value="DUF3667"/>
</dbReference>